<proteinExistence type="predicted"/>
<gene>
    <name evidence="1" type="ORF">Godav_004594</name>
</gene>
<comment type="caution">
    <text evidence="1">The sequence shown here is derived from an EMBL/GenBank/DDBJ whole genome shotgun (WGS) entry which is preliminary data.</text>
</comment>
<dbReference type="EMBL" id="JABFAC010000010">
    <property type="protein sequence ID" value="MBA0627041.1"/>
    <property type="molecule type" value="Genomic_DNA"/>
</dbReference>
<organism evidence="1 2">
    <name type="scientific">Gossypium davidsonii</name>
    <name type="common">Davidson's cotton</name>
    <name type="synonym">Gossypium klotzschianum subsp. davidsonii</name>
    <dbReference type="NCBI Taxonomy" id="34287"/>
    <lineage>
        <taxon>Eukaryota</taxon>
        <taxon>Viridiplantae</taxon>
        <taxon>Streptophyta</taxon>
        <taxon>Embryophyta</taxon>
        <taxon>Tracheophyta</taxon>
        <taxon>Spermatophyta</taxon>
        <taxon>Magnoliopsida</taxon>
        <taxon>eudicotyledons</taxon>
        <taxon>Gunneridae</taxon>
        <taxon>Pentapetalae</taxon>
        <taxon>rosids</taxon>
        <taxon>malvids</taxon>
        <taxon>Malvales</taxon>
        <taxon>Malvaceae</taxon>
        <taxon>Malvoideae</taxon>
        <taxon>Gossypium</taxon>
    </lineage>
</organism>
<sequence length="103" mass="11639">MNLSTAVRLLVWCKYRFLRIDLGIIETAIALVGSCMPEKPRTVVAGSTDPATNQQVHHQIAITTGNITAATESRFSLRRNSFRRYPPPWLLDPKRILMLFATL</sequence>
<dbReference type="Proteomes" id="UP000593561">
    <property type="component" value="Unassembled WGS sequence"/>
</dbReference>
<protein>
    <submittedName>
        <fullName evidence="1">Uncharacterized protein</fullName>
    </submittedName>
</protein>
<evidence type="ECO:0000313" key="1">
    <source>
        <dbReference type="EMBL" id="MBA0627041.1"/>
    </source>
</evidence>
<reference evidence="1 2" key="1">
    <citation type="journal article" date="2019" name="Genome Biol. Evol.">
        <title>Insights into the evolution of the New World diploid cottons (Gossypium, subgenus Houzingenia) based on genome sequencing.</title>
        <authorList>
            <person name="Grover C.E."/>
            <person name="Arick M.A. 2nd"/>
            <person name="Thrash A."/>
            <person name="Conover J.L."/>
            <person name="Sanders W.S."/>
            <person name="Peterson D.G."/>
            <person name="Frelichowski J.E."/>
            <person name="Scheffler J.A."/>
            <person name="Scheffler B.E."/>
            <person name="Wendel J.F."/>
        </authorList>
    </citation>
    <scope>NUCLEOTIDE SEQUENCE [LARGE SCALE GENOMIC DNA]</scope>
    <source>
        <strain evidence="1">27</strain>
        <tissue evidence="1">Leaf</tissue>
    </source>
</reference>
<accession>A0A7J8SLU7</accession>
<name>A0A7J8SLU7_GOSDV</name>
<keyword evidence="2" id="KW-1185">Reference proteome</keyword>
<dbReference type="AlphaFoldDB" id="A0A7J8SLU7"/>
<evidence type="ECO:0000313" key="2">
    <source>
        <dbReference type="Proteomes" id="UP000593561"/>
    </source>
</evidence>